<proteinExistence type="predicted"/>
<dbReference type="Proteomes" id="UP000019151">
    <property type="component" value="Plasmid 2"/>
</dbReference>
<dbReference type="Pfam" id="PF08448">
    <property type="entry name" value="PAS_4"/>
    <property type="match status" value="1"/>
</dbReference>
<dbReference type="EMBL" id="CP007130">
    <property type="protein sequence ID" value="AHG93279.1"/>
    <property type="molecule type" value="Genomic_DNA"/>
</dbReference>
<dbReference type="InterPro" id="IPR013656">
    <property type="entry name" value="PAS_4"/>
</dbReference>
<accession>W0RQM3</accession>
<dbReference type="KEGG" id="gba:J421_5744"/>
<sequence length="165" mass="17669">MFAATTDRPTRQPFSIDRAVPRAEQRDGARPAFEAIFEPVVVRALLAQLPTAVLLVDRSGRVTYANEAAGHLQARSVPSAWPDVAQLPPVLEWPVARALLTGDGLGDAPITIAGTGGSERHMRVSITLVQSGDAEGTAAVLTLADVSDRRRWETWGPVIASLVRL</sequence>
<dbReference type="InterPro" id="IPR035965">
    <property type="entry name" value="PAS-like_dom_sf"/>
</dbReference>
<feature type="domain" description="PAS fold-4" evidence="1">
    <location>
        <begin position="46"/>
        <end position="151"/>
    </location>
</feature>
<organism evidence="2 3">
    <name type="scientific">Gemmatirosa kalamazoonensis</name>
    <dbReference type="NCBI Taxonomy" id="861299"/>
    <lineage>
        <taxon>Bacteria</taxon>
        <taxon>Pseudomonadati</taxon>
        <taxon>Gemmatimonadota</taxon>
        <taxon>Gemmatimonadia</taxon>
        <taxon>Gemmatimonadales</taxon>
        <taxon>Gemmatimonadaceae</taxon>
        <taxon>Gemmatirosa</taxon>
    </lineage>
</organism>
<evidence type="ECO:0000259" key="1">
    <source>
        <dbReference type="Pfam" id="PF08448"/>
    </source>
</evidence>
<gene>
    <name evidence="2" type="ORF">J421_5744</name>
</gene>
<keyword evidence="2" id="KW-0614">Plasmid</keyword>
<geneLocation type="plasmid" evidence="2 3">
    <name>2</name>
</geneLocation>
<protein>
    <submittedName>
        <fullName evidence="2">PAS fold-4 domain protein</fullName>
    </submittedName>
</protein>
<dbReference type="InterPro" id="IPR000014">
    <property type="entry name" value="PAS"/>
</dbReference>
<dbReference type="HOGENOM" id="CLU_1608474_0_0_0"/>
<keyword evidence="3" id="KW-1185">Reference proteome</keyword>
<reference evidence="2 3" key="1">
    <citation type="journal article" date="2014" name="Genome Announc.">
        <title>Genome Sequence and Methylome of Soil Bacterium Gemmatirosa kalamazoonensis KBS708T, a Member of the Rarely Cultivated Gemmatimonadetes Phylum.</title>
        <authorList>
            <person name="Debruyn J.M."/>
            <person name="Radosevich M."/>
            <person name="Wommack K.E."/>
            <person name="Polson S.W."/>
            <person name="Hauser L.J."/>
            <person name="Fawaz M.N."/>
            <person name="Korlach J."/>
            <person name="Tsai Y.C."/>
        </authorList>
    </citation>
    <scope>NUCLEOTIDE SEQUENCE [LARGE SCALE GENOMIC DNA]</scope>
    <source>
        <strain evidence="2 3">KBS708</strain>
        <plasmid evidence="3">Plasmid 2</plasmid>
    </source>
</reference>
<dbReference type="AlphaFoldDB" id="W0RQM3"/>
<dbReference type="SUPFAM" id="SSF55785">
    <property type="entry name" value="PYP-like sensor domain (PAS domain)"/>
    <property type="match status" value="1"/>
</dbReference>
<dbReference type="InParanoid" id="W0RQM3"/>
<dbReference type="Gene3D" id="3.30.450.20">
    <property type="entry name" value="PAS domain"/>
    <property type="match status" value="1"/>
</dbReference>
<evidence type="ECO:0000313" key="2">
    <source>
        <dbReference type="EMBL" id="AHG93279.1"/>
    </source>
</evidence>
<dbReference type="CDD" id="cd00130">
    <property type="entry name" value="PAS"/>
    <property type="match status" value="1"/>
</dbReference>
<name>W0RQM3_9BACT</name>
<evidence type="ECO:0000313" key="3">
    <source>
        <dbReference type="Proteomes" id="UP000019151"/>
    </source>
</evidence>